<reference evidence="2" key="1">
    <citation type="submission" date="2021-09" db="EMBL/GenBank/DDBJ databases">
        <title>The genome of Mauremys mutica provides insights into the evolution of semi-aquatic lifestyle.</title>
        <authorList>
            <person name="Gong S."/>
            <person name="Gao Y."/>
        </authorList>
    </citation>
    <scope>NUCLEOTIDE SEQUENCE</scope>
    <source>
        <strain evidence="2">MM-2020</strain>
        <tissue evidence="2">Muscle</tissue>
    </source>
</reference>
<proteinExistence type="predicted"/>
<evidence type="ECO:0000313" key="2">
    <source>
        <dbReference type="EMBL" id="KAH1182746.1"/>
    </source>
</evidence>
<sequence length="87" mass="9893">MKQSQEEKMEPFALAQSFSQPSTLQSSRIRMNFMPVKTAELQGLEVGLFYVSRPQSRYRSGKGSTSFTRSSPICFQHDLARDDIEGK</sequence>
<accession>A0A9D4B6R5</accession>
<protein>
    <submittedName>
        <fullName evidence="2">Uncharacterized protein</fullName>
    </submittedName>
</protein>
<dbReference type="EMBL" id="JAHDVG010000466">
    <property type="protein sequence ID" value="KAH1182746.1"/>
    <property type="molecule type" value="Genomic_DNA"/>
</dbReference>
<evidence type="ECO:0000313" key="3">
    <source>
        <dbReference type="Proteomes" id="UP000827986"/>
    </source>
</evidence>
<comment type="caution">
    <text evidence="2">The sequence shown here is derived from an EMBL/GenBank/DDBJ whole genome shotgun (WGS) entry which is preliminary data.</text>
</comment>
<dbReference type="Proteomes" id="UP000827986">
    <property type="component" value="Unassembled WGS sequence"/>
</dbReference>
<evidence type="ECO:0000256" key="1">
    <source>
        <dbReference type="SAM" id="MobiDB-lite"/>
    </source>
</evidence>
<gene>
    <name evidence="2" type="ORF">KIL84_004238</name>
</gene>
<organism evidence="2 3">
    <name type="scientific">Mauremys mutica</name>
    <name type="common">yellowpond turtle</name>
    <dbReference type="NCBI Taxonomy" id="74926"/>
    <lineage>
        <taxon>Eukaryota</taxon>
        <taxon>Metazoa</taxon>
        <taxon>Chordata</taxon>
        <taxon>Craniata</taxon>
        <taxon>Vertebrata</taxon>
        <taxon>Euteleostomi</taxon>
        <taxon>Archelosauria</taxon>
        <taxon>Testudinata</taxon>
        <taxon>Testudines</taxon>
        <taxon>Cryptodira</taxon>
        <taxon>Durocryptodira</taxon>
        <taxon>Testudinoidea</taxon>
        <taxon>Geoemydidae</taxon>
        <taxon>Geoemydinae</taxon>
        <taxon>Mauremys</taxon>
    </lineage>
</organism>
<dbReference type="AlphaFoldDB" id="A0A9D4B6R5"/>
<feature type="compositionally biased region" description="Basic and acidic residues" evidence="1">
    <location>
        <begin position="1"/>
        <end position="10"/>
    </location>
</feature>
<name>A0A9D4B6R5_9SAUR</name>
<feature type="region of interest" description="Disordered" evidence="1">
    <location>
        <begin position="1"/>
        <end position="20"/>
    </location>
</feature>
<keyword evidence="3" id="KW-1185">Reference proteome</keyword>